<keyword evidence="2" id="KW-0808">Transferase</keyword>
<reference evidence="5" key="1">
    <citation type="journal article" date="2015" name="Nature">
        <title>Complex archaea that bridge the gap between prokaryotes and eukaryotes.</title>
        <authorList>
            <person name="Spang A."/>
            <person name="Saw J.H."/>
            <person name="Jorgensen S.L."/>
            <person name="Zaremba-Niedzwiedzka K."/>
            <person name="Martijn J."/>
            <person name="Lind A.E."/>
            <person name="van Eijk R."/>
            <person name="Schleper C."/>
            <person name="Guy L."/>
            <person name="Ettema T.J."/>
        </authorList>
    </citation>
    <scope>NUCLEOTIDE SEQUENCE</scope>
</reference>
<name>A0A0F9G9S7_9ZZZZ</name>
<dbReference type="CDD" id="cd02440">
    <property type="entry name" value="AdoMet_MTases"/>
    <property type="match status" value="1"/>
</dbReference>
<comment type="caution">
    <text evidence="5">The sequence shown here is derived from an EMBL/GenBank/DDBJ whole genome shotgun (WGS) entry which is preliminary data.</text>
</comment>
<dbReference type="PROSITE" id="PS01184">
    <property type="entry name" value="UBIE_2"/>
    <property type="match status" value="1"/>
</dbReference>
<keyword evidence="3" id="KW-0949">S-adenosyl-L-methionine</keyword>
<dbReference type="Pfam" id="PF13649">
    <property type="entry name" value="Methyltransf_25"/>
    <property type="match status" value="1"/>
</dbReference>
<proteinExistence type="predicted"/>
<protein>
    <recommendedName>
        <fullName evidence="4">Methyltransferase domain-containing protein</fullName>
    </recommendedName>
</protein>
<dbReference type="PANTHER" id="PTHR43591">
    <property type="entry name" value="METHYLTRANSFERASE"/>
    <property type="match status" value="1"/>
</dbReference>
<evidence type="ECO:0000313" key="5">
    <source>
        <dbReference type="EMBL" id="KKL59967.1"/>
    </source>
</evidence>
<evidence type="ECO:0000256" key="1">
    <source>
        <dbReference type="ARBA" id="ARBA00022603"/>
    </source>
</evidence>
<dbReference type="InterPro" id="IPR023576">
    <property type="entry name" value="UbiE/COQ5_MeTrFase_CS"/>
</dbReference>
<dbReference type="EMBL" id="LAZR01029308">
    <property type="protein sequence ID" value="KKL59967.1"/>
    <property type="molecule type" value="Genomic_DNA"/>
</dbReference>
<evidence type="ECO:0000259" key="4">
    <source>
        <dbReference type="Pfam" id="PF13649"/>
    </source>
</evidence>
<feature type="non-terminal residue" evidence="5">
    <location>
        <position position="262"/>
    </location>
</feature>
<keyword evidence="1" id="KW-0489">Methyltransferase</keyword>
<dbReference type="GO" id="GO:0008168">
    <property type="term" value="F:methyltransferase activity"/>
    <property type="evidence" value="ECO:0007669"/>
    <property type="project" value="UniProtKB-KW"/>
</dbReference>
<feature type="domain" description="Methyltransferase" evidence="4">
    <location>
        <begin position="75"/>
        <end position="165"/>
    </location>
</feature>
<dbReference type="InterPro" id="IPR041698">
    <property type="entry name" value="Methyltransf_25"/>
</dbReference>
<evidence type="ECO:0000256" key="2">
    <source>
        <dbReference type="ARBA" id="ARBA00022679"/>
    </source>
</evidence>
<dbReference type="Gene3D" id="3.40.50.150">
    <property type="entry name" value="Vaccinia Virus protein VP39"/>
    <property type="match status" value="1"/>
</dbReference>
<sequence>MRQPNNPSVREDEYEPRNYWEEIARTYAGNDPLAAVCYADAPPWFNRFFAKFQVKAIEESMKRCVDVQRPLAALVVDVGCGTGRWSSWLSRRYQHVLGIDASETMARQARNLHPQVSFLNGCGEALPLRTEAVALVLSVTVIQHIPRHLQGLAIAEMARVLKPGGMAVCVELTDSHAVGRHVFPNPLDRWIDMFREQGLRAILVKGQGYALLLRGAARLASLLPDRLLGRQRPDAQVALTERVKLSREQRRPLTAASLGSLK</sequence>
<dbReference type="InterPro" id="IPR029063">
    <property type="entry name" value="SAM-dependent_MTases_sf"/>
</dbReference>
<dbReference type="SUPFAM" id="SSF53335">
    <property type="entry name" value="S-adenosyl-L-methionine-dependent methyltransferases"/>
    <property type="match status" value="1"/>
</dbReference>
<dbReference type="GO" id="GO:0032259">
    <property type="term" value="P:methylation"/>
    <property type="evidence" value="ECO:0007669"/>
    <property type="project" value="UniProtKB-KW"/>
</dbReference>
<accession>A0A0F9G9S7</accession>
<evidence type="ECO:0000256" key="3">
    <source>
        <dbReference type="ARBA" id="ARBA00022691"/>
    </source>
</evidence>
<gene>
    <name evidence="5" type="ORF">LCGC14_2210040</name>
</gene>
<dbReference type="AlphaFoldDB" id="A0A0F9G9S7"/>
<organism evidence="5">
    <name type="scientific">marine sediment metagenome</name>
    <dbReference type="NCBI Taxonomy" id="412755"/>
    <lineage>
        <taxon>unclassified sequences</taxon>
        <taxon>metagenomes</taxon>
        <taxon>ecological metagenomes</taxon>
    </lineage>
</organism>